<organism evidence="1 2">
    <name type="scientific">Gossypium arboreum</name>
    <name type="common">Tree cotton</name>
    <name type="synonym">Gossypium nanking</name>
    <dbReference type="NCBI Taxonomy" id="29729"/>
    <lineage>
        <taxon>Eukaryota</taxon>
        <taxon>Viridiplantae</taxon>
        <taxon>Streptophyta</taxon>
        <taxon>Embryophyta</taxon>
        <taxon>Tracheophyta</taxon>
        <taxon>Spermatophyta</taxon>
        <taxon>Magnoliopsida</taxon>
        <taxon>eudicotyledons</taxon>
        <taxon>Gunneridae</taxon>
        <taxon>Pentapetalae</taxon>
        <taxon>rosids</taxon>
        <taxon>malvids</taxon>
        <taxon>Malvales</taxon>
        <taxon>Malvaceae</taxon>
        <taxon>Malvoideae</taxon>
        <taxon>Gossypium</taxon>
    </lineage>
</organism>
<dbReference type="Proteomes" id="UP000032142">
    <property type="component" value="Unassembled WGS sequence"/>
</dbReference>
<accession>A0A0B0NGX3</accession>
<keyword evidence="2" id="KW-1185">Reference proteome</keyword>
<evidence type="ECO:0000313" key="1">
    <source>
        <dbReference type="EMBL" id="KHG10281.1"/>
    </source>
</evidence>
<sequence>MDYPSRFSRNSTGIIMNKVMKVPR</sequence>
<evidence type="ECO:0000313" key="2">
    <source>
        <dbReference type="Proteomes" id="UP000032142"/>
    </source>
</evidence>
<reference evidence="2" key="1">
    <citation type="submission" date="2014-09" db="EMBL/GenBank/DDBJ databases">
        <authorList>
            <person name="Mudge J."/>
            <person name="Ramaraj T."/>
            <person name="Lindquist I.E."/>
            <person name="Bharti A.K."/>
            <person name="Sundararajan A."/>
            <person name="Cameron C.T."/>
            <person name="Woodward J.E."/>
            <person name="May G.D."/>
            <person name="Brubaker C."/>
            <person name="Broadhvest J."/>
            <person name="Wilkins T.A."/>
        </authorList>
    </citation>
    <scope>NUCLEOTIDE SEQUENCE</scope>
    <source>
        <strain evidence="2">cv. AKA8401</strain>
    </source>
</reference>
<dbReference type="AlphaFoldDB" id="A0A0B0NGX3"/>
<name>A0A0B0NGX3_GOSAR</name>
<gene>
    <name evidence="1" type="ORF">F383_08648</name>
</gene>
<dbReference type="EMBL" id="KN393514">
    <property type="protein sequence ID" value="KHG10281.1"/>
    <property type="molecule type" value="Genomic_DNA"/>
</dbReference>
<proteinExistence type="predicted"/>
<protein>
    <submittedName>
        <fullName evidence="1">Uncharacterized protein</fullName>
    </submittedName>
</protein>